<evidence type="ECO:0000313" key="2">
    <source>
        <dbReference type="EMBL" id="KAJ1177532.1"/>
    </source>
</evidence>
<organism evidence="2 3">
    <name type="scientific">Pleurodeles waltl</name>
    <name type="common">Iberian ribbed newt</name>
    <dbReference type="NCBI Taxonomy" id="8319"/>
    <lineage>
        <taxon>Eukaryota</taxon>
        <taxon>Metazoa</taxon>
        <taxon>Chordata</taxon>
        <taxon>Craniata</taxon>
        <taxon>Vertebrata</taxon>
        <taxon>Euteleostomi</taxon>
        <taxon>Amphibia</taxon>
        <taxon>Batrachia</taxon>
        <taxon>Caudata</taxon>
        <taxon>Salamandroidea</taxon>
        <taxon>Salamandridae</taxon>
        <taxon>Pleurodelinae</taxon>
        <taxon>Pleurodeles</taxon>
    </lineage>
</organism>
<comment type="caution">
    <text evidence="2">The sequence shown here is derived from an EMBL/GenBank/DDBJ whole genome shotgun (WGS) entry which is preliminary data.</text>
</comment>
<dbReference type="Proteomes" id="UP001066276">
    <property type="component" value="Chromosome 3_2"/>
</dbReference>
<feature type="region of interest" description="Disordered" evidence="1">
    <location>
        <begin position="1"/>
        <end position="103"/>
    </location>
</feature>
<proteinExistence type="predicted"/>
<protein>
    <submittedName>
        <fullName evidence="2">Uncharacterized protein</fullName>
    </submittedName>
</protein>
<evidence type="ECO:0000313" key="3">
    <source>
        <dbReference type="Proteomes" id="UP001066276"/>
    </source>
</evidence>
<keyword evidence="3" id="KW-1185">Reference proteome</keyword>
<dbReference type="EMBL" id="JANPWB010000006">
    <property type="protein sequence ID" value="KAJ1177532.1"/>
    <property type="molecule type" value="Genomic_DNA"/>
</dbReference>
<name>A0AAV7TLP6_PLEWA</name>
<evidence type="ECO:0000256" key="1">
    <source>
        <dbReference type="SAM" id="MobiDB-lite"/>
    </source>
</evidence>
<sequence>MVRPPAPGVNRSGPLHRCEPVAAVRRRPSASPEAPAPRDGAGRRSSLQSAGRIHSPCLPQRKDGGPAASGAGPLFTARFRTSNRPGMACLQATNESAPPERGD</sequence>
<gene>
    <name evidence="2" type="ORF">NDU88_002787</name>
</gene>
<reference evidence="2" key="1">
    <citation type="journal article" date="2022" name="bioRxiv">
        <title>Sequencing and chromosome-scale assembly of the giantPleurodeles waltlgenome.</title>
        <authorList>
            <person name="Brown T."/>
            <person name="Elewa A."/>
            <person name="Iarovenko S."/>
            <person name="Subramanian E."/>
            <person name="Araus A.J."/>
            <person name="Petzold A."/>
            <person name="Susuki M."/>
            <person name="Suzuki K.-i.T."/>
            <person name="Hayashi T."/>
            <person name="Toyoda A."/>
            <person name="Oliveira C."/>
            <person name="Osipova E."/>
            <person name="Leigh N.D."/>
            <person name="Simon A."/>
            <person name="Yun M.H."/>
        </authorList>
    </citation>
    <scope>NUCLEOTIDE SEQUENCE</scope>
    <source>
        <strain evidence="2">20211129_DDA</strain>
        <tissue evidence="2">Liver</tissue>
    </source>
</reference>
<dbReference type="AlphaFoldDB" id="A0AAV7TLP6"/>
<accession>A0AAV7TLP6</accession>